<protein>
    <submittedName>
        <fullName evidence="1">Uncharacterized protein</fullName>
    </submittedName>
</protein>
<reference evidence="1 2" key="1">
    <citation type="journal article" date="2024" name="G3 (Bethesda)">
        <title>Genome assembly of Hibiscus sabdariffa L. provides insights into metabolisms of medicinal natural products.</title>
        <authorList>
            <person name="Kim T."/>
        </authorList>
    </citation>
    <scope>NUCLEOTIDE SEQUENCE [LARGE SCALE GENOMIC DNA]</scope>
    <source>
        <strain evidence="1">TK-2024</strain>
        <tissue evidence="1">Old leaves</tissue>
    </source>
</reference>
<name>A0ABR2F849_9ROSI</name>
<sequence length="143" mass="15312">MEQVVPRSQATNEVLVGGTRFATLGSDDNGEDVVDVLRGEIEISTQPKGTTIGVAKFGGCKGGLKVKRIDGRHNVKHISGVGNTTYLASNPERKSKKKIGLVEAINGAEVVHLVESNGVKVVEHVMRRGKGWPCSSIDFGAWF</sequence>
<proteinExistence type="predicted"/>
<gene>
    <name evidence="1" type="ORF">V6N12_062161</name>
</gene>
<dbReference type="EMBL" id="JBBPBM010000007">
    <property type="protein sequence ID" value="KAK8574468.1"/>
    <property type="molecule type" value="Genomic_DNA"/>
</dbReference>
<accession>A0ABR2F849</accession>
<organism evidence="1 2">
    <name type="scientific">Hibiscus sabdariffa</name>
    <name type="common">roselle</name>
    <dbReference type="NCBI Taxonomy" id="183260"/>
    <lineage>
        <taxon>Eukaryota</taxon>
        <taxon>Viridiplantae</taxon>
        <taxon>Streptophyta</taxon>
        <taxon>Embryophyta</taxon>
        <taxon>Tracheophyta</taxon>
        <taxon>Spermatophyta</taxon>
        <taxon>Magnoliopsida</taxon>
        <taxon>eudicotyledons</taxon>
        <taxon>Gunneridae</taxon>
        <taxon>Pentapetalae</taxon>
        <taxon>rosids</taxon>
        <taxon>malvids</taxon>
        <taxon>Malvales</taxon>
        <taxon>Malvaceae</taxon>
        <taxon>Malvoideae</taxon>
        <taxon>Hibiscus</taxon>
    </lineage>
</organism>
<keyword evidence="2" id="KW-1185">Reference proteome</keyword>
<dbReference type="Proteomes" id="UP001472677">
    <property type="component" value="Unassembled WGS sequence"/>
</dbReference>
<comment type="caution">
    <text evidence="1">The sequence shown here is derived from an EMBL/GenBank/DDBJ whole genome shotgun (WGS) entry which is preliminary data.</text>
</comment>
<evidence type="ECO:0000313" key="2">
    <source>
        <dbReference type="Proteomes" id="UP001472677"/>
    </source>
</evidence>
<evidence type="ECO:0000313" key="1">
    <source>
        <dbReference type="EMBL" id="KAK8574468.1"/>
    </source>
</evidence>